<evidence type="ECO:0000313" key="9">
    <source>
        <dbReference type="EMBL" id="MDT0417563.1"/>
    </source>
</evidence>
<evidence type="ECO:0000256" key="3">
    <source>
        <dbReference type="ARBA" id="ARBA00022801"/>
    </source>
</evidence>
<dbReference type="SUPFAM" id="SSF56601">
    <property type="entry name" value="beta-lactamase/transpeptidase-like"/>
    <property type="match status" value="1"/>
</dbReference>
<evidence type="ECO:0000256" key="7">
    <source>
        <dbReference type="SAM" id="SignalP"/>
    </source>
</evidence>
<protein>
    <recommendedName>
        <fullName evidence="2 5">Beta-lactamase</fullName>
        <ecNumber evidence="2 5">3.5.2.6</ecNumber>
    </recommendedName>
</protein>
<organism evidence="9 10">
    <name type="scientific">Streptomyces evansiae</name>
    <dbReference type="NCBI Taxonomy" id="3075535"/>
    <lineage>
        <taxon>Bacteria</taxon>
        <taxon>Bacillati</taxon>
        <taxon>Actinomycetota</taxon>
        <taxon>Actinomycetes</taxon>
        <taxon>Kitasatosporales</taxon>
        <taxon>Streptomycetaceae</taxon>
        <taxon>Streptomyces</taxon>
    </lineage>
</organism>
<comment type="catalytic activity">
    <reaction evidence="5">
        <text>a beta-lactam + H2O = a substituted beta-amino acid</text>
        <dbReference type="Rhea" id="RHEA:20401"/>
        <dbReference type="ChEBI" id="CHEBI:15377"/>
        <dbReference type="ChEBI" id="CHEBI:35627"/>
        <dbReference type="ChEBI" id="CHEBI:140347"/>
        <dbReference type="EC" id="3.5.2.6"/>
    </reaction>
</comment>
<feature type="chain" id="PRO_5044854358" description="Beta-lactamase" evidence="7">
    <location>
        <begin position="25"/>
        <end position="311"/>
    </location>
</feature>
<dbReference type="NCBIfam" id="NF033103">
    <property type="entry name" value="bla_class_A"/>
    <property type="match status" value="1"/>
</dbReference>
<comment type="similarity">
    <text evidence="1 5">Belongs to the class-A beta-lactamase family.</text>
</comment>
<proteinExistence type="inferred from homology"/>
<dbReference type="PANTHER" id="PTHR35333:SF3">
    <property type="entry name" value="BETA-LACTAMASE-TYPE TRANSPEPTIDASE FOLD CONTAINING PROTEIN"/>
    <property type="match status" value="1"/>
</dbReference>
<evidence type="ECO:0000313" key="10">
    <source>
        <dbReference type="Proteomes" id="UP001183607"/>
    </source>
</evidence>
<dbReference type="PRINTS" id="PR00118">
    <property type="entry name" value="BLACTAMASEA"/>
</dbReference>
<feature type="region of interest" description="Disordered" evidence="6">
    <location>
        <begin position="27"/>
        <end position="47"/>
    </location>
</feature>
<keyword evidence="3 5" id="KW-0378">Hydrolase</keyword>
<dbReference type="GO" id="GO:0008800">
    <property type="term" value="F:beta-lactamase activity"/>
    <property type="evidence" value="ECO:0007669"/>
    <property type="project" value="UniProtKB-UniRule"/>
</dbReference>
<dbReference type="InterPro" id="IPR045155">
    <property type="entry name" value="Beta-lactam_cat"/>
</dbReference>
<name>A0ABD5E914_9ACTN</name>
<evidence type="ECO:0000256" key="2">
    <source>
        <dbReference type="ARBA" id="ARBA00012865"/>
    </source>
</evidence>
<feature type="signal peptide" evidence="7">
    <location>
        <begin position="1"/>
        <end position="24"/>
    </location>
</feature>
<evidence type="ECO:0000259" key="8">
    <source>
        <dbReference type="Pfam" id="PF13354"/>
    </source>
</evidence>
<dbReference type="EMBL" id="JAVRER010000029">
    <property type="protein sequence ID" value="MDT0417563.1"/>
    <property type="molecule type" value="Genomic_DNA"/>
</dbReference>
<dbReference type="RefSeq" id="WP_093854060.1">
    <property type="nucleotide sequence ID" value="NZ_JAVRER010000029.1"/>
</dbReference>
<evidence type="ECO:0000256" key="4">
    <source>
        <dbReference type="ARBA" id="ARBA00023251"/>
    </source>
</evidence>
<dbReference type="InterPro" id="IPR012338">
    <property type="entry name" value="Beta-lactam/transpept-like"/>
</dbReference>
<dbReference type="Gene3D" id="3.40.710.10">
    <property type="entry name" value="DD-peptidase/beta-lactamase superfamily"/>
    <property type="match status" value="1"/>
</dbReference>
<dbReference type="Pfam" id="PF13354">
    <property type="entry name" value="Beta-lactamase2"/>
    <property type="match status" value="1"/>
</dbReference>
<gene>
    <name evidence="9" type="primary">bla</name>
    <name evidence="9" type="ORF">RM574_18930</name>
</gene>
<dbReference type="InterPro" id="IPR023650">
    <property type="entry name" value="Beta-lactam_class-A_AS"/>
</dbReference>
<sequence length="311" mass="33096">MRPARIRLALVAAALCLLPLTACGTDAGQEAPARPGPARQSSGSPAARTVDEAAEFTALERRYGAHLGVHAVDTGSGREVAWHADTRFSYNSTFKALLAGAVLKKHGLAGMDHVLRYDKKDLVANSPVTEKHAGSGLSREALCDAAIRYSDNTAANVLLADLGGPRALGALVRTATGDRVTRMERVEPLLSRWTPGETHDTTTPRQLTANLRAYTLGDVLAAPERERLTGWLRANTTGDATIRAGVPKGWTVEDKTGTGSYHGARDDIAVIRPPGRAPLVLTLLSYRDERAAEADDQLLAEATQVVVRALG</sequence>
<dbReference type="PANTHER" id="PTHR35333">
    <property type="entry name" value="BETA-LACTAMASE"/>
    <property type="match status" value="1"/>
</dbReference>
<keyword evidence="7" id="KW-0732">Signal</keyword>
<evidence type="ECO:0000256" key="1">
    <source>
        <dbReference type="ARBA" id="ARBA00009009"/>
    </source>
</evidence>
<dbReference type="GO" id="GO:0046677">
    <property type="term" value="P:response to antibiotic"/>
    <property type="evidence" value="ECO:0007669"/>
    <property type="project" value="UniProtKB-UniRule"/>
</dbReference>
<dbReference type="PROSITE" id="PS00146">
    <property type="entry name" value="BETA_LACTAMASE_A"/>
    <property type="match status" value="1"/>
</dbReference>
<evidence type="ECO:0000256" key="5">
    <source>
        <dbReference type="RuleBase" id="RU361140"/>
    </source>
</evidence>
<reference evidence="10" key="1">
    <citation type="submission" date="2023-07" db="EMBL/GenBank/DDBJ databases">
        <title>30 novel species of actinomycetes from the DSMZ collection.</title>
        <authorList>
            <person name="Nouioui I."/>
        </authorList>
    </citation>
    <scope>NUCLEOTIDE SEQUENCE [LARGE SCALE GENOMIC DNA]</scope>
    <source>
        <strain evidence="10">DSM 41982</strain>
    </source>
</reference>
<dbReference type="Proteomes" id="UP001183607">
    <property type="component" value="Unassembled WGS sequence"/>
</dbReference>
<dbReference type="AlphaFoldDB" id="A0ABD5E914"/>
<keyword evidence="4 5" id="KW-0046">Antibiotic resistance</keyword>
<dbReference type="EC" id="3.5.2.6" evidence="2 5"/>
<comment type="caution">
    <text evidence="9">The sequence shown here is derived from an EMBL/GenBank/DDBJ whole genome shotgun (WGS) entry which is preliminary data.</text>
</comment>
<dbReference type="InterPro" id="IPR000871">
    <property type="entry name" value="Beta-lactam_class-A"/>
</dbReference>
<feature type="domain" description="Beta-lactamase class A catalytic" evidence="8">
    <location>
        <begin position="68"/>
        <end position="283"/>
    </location>
</feature>
<evidence type="ECO:0000256" key="6">
    <source>
        <dbReference type="SAM" id="MobiDB-lite"/>
    </source>
</evidence>
<accession>A0ABD5E914</accession>